<gene>
    <name evidence="10" type="ORF">H0E87_010597</name>
</gene>
<dbReference type="InterPro" id="IPR000169">
    <property type="entry name" value="Pept_cys_AS"/>
</dbReference>
<dbReference type="PROSITE" id="PS00639">
    <property type="entry name" value="THIOL_PROTEASE_HIS"/>
    <property type="match status" value="1"/>
</dbReference>
<evidence type="ECO:0000256" key="1">
    <source>
        <dbReference type="ARBA" id="ARBA00008455"/>
    </source>
</evidence>
<keyword evidence="4" id="KW-0788">Thiol protease</keyword>
<dbReference type="SMART" id="SM00848">
    <property type="entry name" value="Inhibitor_I29"/>
    <property type="match status" value="1"/>
</dbReference>
<comment type="caution">
    <text evidence="10">The sequence shown here is derived from an EMBL/GenBank/DDBJ whole genome shotgun (WGS) entry which is preliminary data.</text>
</comment>
<dbReference type="CDD" id="cd02248">
    <property type="entry name" value="Peptidase_C1A"/>
    <property type="match status" value="1"/>
</dbReference>
<feature type="domain" description="Peptidase C1A papain C-terminal" evidence="8">
    <location>
        <begin position="138"/>
        <end position="354"/>
    </location>
</feature>
<dbReference type="SMART" id="SM00645">
    <property type="entry name" value="Pept_C1"/>
    <property type="match status" value="1"/>
</dbReference>
<feature type="signal peptide" evidence="7">
    <location>
        <begin position="1"/>
        <end position="19"/>
    </location>
</feature>
<feature type="domain" description="Cathepsin propeptide inhibitor" evidence="9">
    <location>
        <begin position="49"/>
        <end position="105"/>
    </location>
</feature>
<keyword evidence="5" id="KW-1015">Disulfide bond</keyword>
<name>A0A8T2YU37_POPDE</name>
<dbReference type="PROSITE" id="PS00640">
    <property type="entry name" value="THIOL_PROTEASE_ASN"/>
    <property type="match status" value="1"/>
</dbReference>
<dbReference type="Pfam" id="PF00112">
    <property type="entry name" value="Peptidase_C1"/>
    <property type="match status" value="1"/>
</dbReference>
<evidence type="ECO:0000256" key="6">
    <source>
        <dbReference type="ARBA" id="ARBA00023180"/>
    </source>
</evidence>
<dbReference type="InterPro" id="IPR025661">
    <property type="entry name" value="Pept_asp_AS"/>
</dbReference>
<reference evidence="10" key="1">
    <citation type="journal article" date="2021" name="J. Hered.">
        <title>Genome Assembly of Salicaceae Populus deltoides (Eastern Cottonwood) I-69 Based on Nanopore Sequencing and Hi-C Technologies.</title>
        <authorList>
            <person name="Bai S."/>
            <person name="Wu H."/>
            <person name="Zhang J."/>
            <person name="Pan Z."/>
            <person name="Zhao W."/>
            <person name="Li Z."/>
            <person name="Tong C."/>
        </authorList>
    </citation>
    <scope>NUCLEOTIDE SEQUENCE</scope>
    <source>
        <tissue evidence="10">Leaf</tissue>
    </source>
</reference>
<evidence type="ECO:0000259" key="8">
    <source>
        <dbReference type="SMART" id="SM00645"/>
    </source>
</evidence>
<dbReference type="Gene3D" id="3.90.70.10">
    <property type="entry name" value="Cysteine proteinases"/>
    <property type="match status" value="1"/>
</dbReference>
<sequence>MALAISALLFLLFTTMSSALDMSILTSNDNRLNHDRSSWRSDDEVMSMYKWWLAKHGKAYNRLGEEAERFETFKNNWRFIDEHNSQNHTYKVGLTKFADLTNEEYRAMFLGTRSDAKRRLMKSKSPSERYAFKAGDKLPESVDWRAKGAVNPIKDQGSCGSCWAFSTVAAVEGINQIVTGELISLSEQELVDCDRTYNAGCNGGLMDYAFQFIINNGGLDTEKDYPYVGDDDKCDKDKMKTKAVSIDGFEDVLPYDEKALQKAVAHQPVSVAIEASGMALQFYQSGVFTGECGTALDHGVVVVGYASENGLDYWLVRNSWGTEWGEHGYIKMQRNVGDTYTGRCGIAMESSYPVKNGENNAKPNLAEAKQEGKVIEGVKLDDW</sequence>
<dbReference type="AlphaFoldDB" id="A0A8T2YU37"/>
<protein>
    <recommendedName>
        <fullName evidence="12">Cysteine protease</fullName>
    </recommendedName>
</protein>
<evidence type="ECO:0000259" key="9">
    <source>
        <dbReference type="SMART" id="SM00848"/>
    </source>
</evidence>
<dbReference type="PRINTS" id="PR00705">
    <property type="entry name" value="PAPAIN"/>
</dbReference>
<evidence type="ECO:0000256" key="2">
    <source>
        <dbReference type="ARBA" id="ARBA00022670"/>
    </source>
</evidence>
<evidence type="ECO:0000313" key="11">
    <source>
        <dbReference type="Proteomes" id="UP000807159"/>
    </source>
</evidence>
<keyword evidence="11" id="KW-1185">Reference proteome</keyword>
<evidence type="ECO:0000256" key="3">
    <source>
        <dbReference type="ARBA" id="ARBA00022801"/>
    </source>
</evidence>
<keyword evidence="2" id="KW-0645">Protease</keyword>
<evidence type="ECO:0008006" key="12">
    <source>
        <dbReference type="Google" id="ProtNLM"/>
    </source>
</evidence>
<dbReference type="PROSITE" id="PS00139">
    <property type="entry name" value="THIOL_PROTEASE_CYS"/>
    <property type="match status" value="1"/>
</dbReference>
<feature type="chain" id="PRO_5035762094" description="Cysteine protease" evidence="7">
    <location>
        <begin position="20"/>
        <end position="383"/>
    </location>
</feature>
<organism evidence="10 11">
    <name type="scientific">Populus deltoides</name>
    <name type="common">Eastern poplar</name>
    <name type="synonym">Eastern cottonwood</name>
    <dbReference type="NCBI Taxonomy" id="3696"/>
    <lineage>
        <taxon>Eukaryota</taxon>
        <taxon>Viridiplantae</taxon>
        <taxon>Streptophyta</taxon>
        <taxon>Embryophyta</taxon>
        <taxon>Tracheophyta</taxon>
        <taxon>Spermatophyta</taxon>
        <taxon>Magnoliopsida</taxon>
        <taxon>eudicotyledons</taxon>
        <taxon>Gunneridae</taxon>
        <taxon>Pentapetalae</taxon>
        <taxon>rosids</taxon>
        <taxon>fabids</taxon>
        <taxon>Malpighiales</taxon>
        <taxon>Salicaceae</taxon>
        <taxon>Saliceae</taxon>
        <taxon>Populus</taxon>
    </lineage>
</organism>
<keyword evidence="3" id="KW-0378">Hydrolase</keyword>
<accession>A0A8T2YU37</accession>
<keyword evidence="7" id="KW-0732">Signal</keyword>
<proteinExistence type="inferred from homology"/>
<dbReference type="GO" id="GO:0006508">
    <property type="term" value="P:proteolysis"/>
    <property type="evidence" value="ECO:0007669"/>
    <property type="project" value="UniProtKB-KW"/>
</dbReference>
<dbReference type="GO" id="GO:0008234">
    <property type="term" value="F:cysteine-type peptidase activity"/>
    <property type="evidence" value="ECO:0007669"/>
    <property type="project" value="UniProtKB-KW"/>
</dbReference>
<evidence type="ECO:0000256" key="5">
    <source>
        <dbReference type="ARBA" id="ARBA00023157"/>
    </source>
</evidence>
<dbReference type="InterPro" id="IPR038765">
    <property type="entry name" value="Papain-like_cys_pep_sf"/>
</dbReference>
<evidence type="ECO:0000256" key="7">
    <source>
        <dbReference type="SAM" id="SignalP"/>
    </source>
</evidence>
<evidence type="ECO:0000256" key="4">
    <source>
        <dbReference type="ARBA" id="ARBA00022807"/>
    </source>
</evidence>
<dbReference type="InterPro" id="IPR039417">
    <property type="entry name" value="Peptidase_C1A_papain-like"/>
</dbReference>
<dbReference type="FunFam" id="3.90.70.10:FF:000068">
    <property type="entry name" value="Cysteine protease 1"/>
    <property type="match status" value="1"/>
</dbReference>
<dbReference type="Pfam" id="PF08246">
    <property type="entry name" value="Inhibitor_I29"/>
    <property type="match status" value="1"/>
</dbReference>
<comment type="similarity">
    <text evidence="1">Belongs to the peptidase C1 family.</text>
</comment>
<dbReference type="PANTHER" id="PTHR12411">
    <property type="entry name" value="CYSTEINE PROTEASE FAMILY C1-RELATED"/>
    <property type="match status" value="1"/>
</dbReference>
<dbReference type="InterPro" id="IPR013201">
    <property type="entry name" value="Prot_inhib_I29"/>
</dbReference>
<evidence type="ECO:0000313" key="10">
    <source>
        <dbReference type="EMBL" id="KAH8508540.1"/>
    </source>
</evidence>
<dbReference type="InterPro" id="IPR013128">
    <property type="entry name" value="Peptidase_C1A"/>
</dbReference>
<dbReference type="Proteomes" id="UP000807159">
    <property type="component" value="Chromosome 5"/>
</dbReference>
<dbReference type="EMBL" id="JACEGQ020000005">
    <property type="protein sequence ID" value="KAH8508540.1"/>
    <property type="molecule type" value="Genomic_DNA"/>
</dbReference>
<dbReference type="InterPro" id="IPR000668">
    <property type="entry name" value="Peptidase_C1A_C"/>
</dbReference>
<keyword evidence="6" id="KW-0325">Glycoprotein</keyword>
<dbReference type="InterPro" id="IPR025660">
    <property type="entry name" value="Pept_his_AS"/>
</dbReference>
<dbReference type="SUPFAM" id="SSF54001">
    <property type="entry name" value="Cysteine proteinases"/>
    <property type="match status" value="1"/>
</dbReference>